<reference evidence="2" key="1">
    <citation type="submission" date="2023-10" db="EMBL/GenBank/DDBJ databases">
        <authorList>
            <person name="Chen Y."/>
            <person name="Shah S."/>
            <person name="Dougan E. K."/>
            <person name="Thang M."/>
            <person name="Chan C."/>
        </authorList>
    </citation>
    <scope>NUCLEOTIDE SEQUENCE [LARGE SCALE GENOMIC DNA]</scope>
</reference>
<feature type="compositionally biased region" description="Low complexity" evidence="1">
    <location>
        <begin position="1"/>
        <end position="52"/>
    </location>
</feature>
<evidence type="ECO:0000313" key="2">
    <source>
        <dbReference type="EMBL" id="CAK0850919.1"/>
    </source>
</evidence>
<sequence length="126" mass="12784">SGPRDASAPGPVGASPPRSAPFLAGSAGVAPAMARPPRADAAAASAEAMSGRCSGSSAPSRSPRWGSSEQGRRWRLLPVPGRLGAAVAWACLAARPRGAAAWAKEGHQRIARVASELIKGVKRQKV</sequence>
<keyword evidence="3" id="KW-1185">Reference proteome</keyword>
<evidence type="ECO:0000256" key="1">
    <source>
        <dbReference type="SAM" id="MobiDB-lite"/>
    </source>
</evidence>
<protein>
    <submittedName>
        <fullName evidence="2">Uncharacterized protein</fullName>
    </submittedName>
</protein>
<feature type="compositionally biased region" description="Polar residues" evidence="1">
    <location>
        <begin position="53"/>
        <end position="69"/>
    </location>
</feature>
<feature type="non-terminal residue" evidence="2">
    <location>
        <position position="1"/>
    </location>
</feature>
<dbReference type="EMBL" id="CAUYUJ010015189">
    <property type="protein sequence ID" value="CAK0850919.1"/>
    <property type="molecule type" value="Genomic_DNA"/>
</dbReference>
<proteinExistence type="predicted"/>
<feature type="region of interest" description="Disordered" evidence="1">
    <location>
        <begin position="1"/>
        <end position="71"/>
    </location>
</feature>
<feature type="non-terminal residue" evidence="2">
    <location>
        <position position="126"/>
    </location>
</feature>
<organism evidence="2 3">
    <name type="scientific">Prorocentrum cordatum</name>
    <dbReference type="NCBI Taxonomy" id="2364126"/>
    <lineage>
        <taxon>Eukaryota</taxon>
        <taxon>Sar</taxon>
        <taxon>Alveolata</taxon>
        <taxon>Dinophyceae</taxon>
        <taxon>Prorocentrales</taxon>
        <taxon>Prorocentraceae</taxon>
        <taxon>Prorocentrum</taxon>
    </lineage>
</organism>
<gene>
    <name evidence="2" type="ORF">PCOR1329_LOCUS43206</name>
</gene>
<comment type="caution">
    <text evidence="2">The sequence shown here is derived from an EMBL/GenBank/DDBJ whole genome shotgun (WGS) entry which is preliminary data.</text>
</comment>
<accession>A0ABN9TXD0</accession>
<dbReference type="Proteomes" id="UP001189429">
    <property type="component" value="Unassembled WGS sequence"/>
</dbReference>
<name>A0ABN9TXD0_9DINO</name>
<evidence type="ECO:0000313" key="3">
    <source>
        <dbReference type="Proteomes" id="UP001189429"/>
    </source>
</evidence>